<evidence type="ECO:0000256" key="1">
    <source>
        <dbReference type="ARBA" id="ARBA00022801"/>
    </source>
</evidence>
<keyword evidence="3" id="KW-0732">Signal</keyword>
<dbReference type="RefSeq" id="WP_157335014.1">
    <property type="nucleotide sequence ID" value="NZ_RHLK01000004.1"/>
</dbReference>
<dbReference type="PROSITE" id="PS50022">
    <property type="entry name" value="FA58C_3"/>
    <property type="match status" value="1"/>
</dbReference>
<evidence type="ECO:0000313" key="5">
    <source>
        <dbReference type="EMBL" id="MVO99762.1"/>
    </source>
</evidence>
<keyword evidence="2" id="KW-0119">Carbohydrate metabolism</keyword>
<dbReference type="GO" id="GO:0030246">
    <property type="term" value="F:carbohydrate binding"/>
    <property type="evidence" value="ECO:0007669"/>
    <property type="project" value="InterPro"/>
</dbReference>
<dbReference type="OrthoDB" id="9804511at2"/>
<keyword evidence="1" id="KW-0378">Hydrolase</keyword>
<dbReference type="Pfam" id="PF02839">
    <property type="entry name" value="CBM_5_12"/>
    <property type="match status" value="1"/>
</dbReference>
<protein>
    <submittedName>
        <fullName evidence="5">Carbohydrate-binding protein</fullName>
    </submittedName>
</protein>
<dbReference type="SUPFAM" id="SSF51055">
    <property type="entry name" value="Carbohydrate binding domain"/>
    <property type="match status" value="1"/>
</dbReference>
<feature type="chain" id="PRO_5038688231" evidence="3">
    <location>
        <begin position="21"/>
        <end position="592"/>
    </location>
</feature>
<dbReference type="Pfam" id="PF00754">
    <property type="entry name" value="F5_F8_type_C"/>
    <property type="match status" value="1"/>
</dbReference>
<dbReference type="Gene3D" id="2.60.120.260">
    <property type="entry name" value="Galactose-binding domain-like"/>
    <property type="match status" value="2"/>
</dbReference>
<evidence type="ECO:0000256" key="3">
    <source>
        <dbReference type="SAM" id="SignalP"/>
    </source>
</evidence>
<dbReference type="EMBL" id="RHLK01000004">
    <property type="protein sequence ID" value="MVO99762.1"/>
    <property type="molecule type" value="Genomic_DNA"/>
</dbReference>
<dbReference type="InterPro" id="IPR000421">
    <property type="entry name" value="FA58C"/>
</dbReference>
<gene>
    <name evidence="5" type="ORF">EDM21_09495</name>
</gene>
<dbReference type="InterPro" id="IPR003610">
    <property type="entry name" value="CBM5/12"/>
</dbReference>
<reference evidence="5 6" key="1">
    <citation type="journal article" date="2019" name="Microorganisms">
        <title>Paenibacillus lutrae sp. nov., A Chitinolytic Species Isolated from A River Otter in Castril Natural Park, Granada, Spain.</title>
        <authorList>
            <person name="Rodriguez M."/>
            <person name="Reina J.C."/>
            <person name="Bejar V."/>
            <person name="Llamas I."/>
        </authorList>
    </citation>
    <scope>NUCLEOTIDE SEQUENCE [LARGE SCALE GENOMIC DNA]</scope>
    <source>
        <strain evidence="5 6">N10</strain>
    </source>
</reference>
<dbReference type="GO" id="GO:0004553">
    <property type="term" value="F:hydrolase activity, hydrolyzing O-glycosyl compounds"/>
    <property type="evidence" value="ECO:0007669"/>
    <property type="project" value="InterPro"/>
</dbReference>
<sequence length="592" mass="65171">MRTCLSWILAIAIVFGWVQAVPAPASAASSGEWTVNHAYSLGDTVTYQASTYECTFAHTSLQGWEPPAVPALWKKSAGTPGPVPVPGLKPLPSPVPAAVTYPMELSKGGTVDGGDGWSPDHENKEMAFDDNLFTKWLVYANSGWLQYQFPANQQQTVSSYSITSANDEPVRDPKSWTLKGSNNGTDWTVLDQRQNQVFSHRFQTLTYPIAAPQAYTYYKLELTASAGDMLQLAEVGLYNGAALTYTPPAAPAVTVSAEKSADTGKANLLDGAPLTKWAAGAQSGWARLSYSQSVSIDGYALTGTNGGVLEPASWTLKGSDDGTTWTVLDSRMNQTFAIAHQRKYYQISAASYRYYQFDFTSRAANGLEVGEIELTRMDTPSYSDVPELEIRNTDTVKGQLFTNSLPDAENEIRAIIRKVNTLLYDHPSQRKFGARKLVIRIEDFDGIAYATGDQTEGQIVFSMRYLDGDGNGDARDEIIGILYHEIAHPYQQDDHRYGEINYIVEGMADAVRFKAGYHNRYGVSKGGSWTDSYQTTGSFFLWIDEYKHAGFLKKLNQSLSPFDGADWTPDAIRTITGTPVDGLWAEFQSTLK</sequence>
<feature type="signal peptide" evidence="3">
    <location>
        <begin position="1"/>
        <end position="20"/>
    </location>
</feature>
<keyword evidence="6" id="KW-1185">Reference proteome</keyword>
<dbReference type="AlphaFoldDB" id="A0A7X3FHL9"/>
<dbReference type="SMART" id="SM00495">
    <property type="entry name" value="ChtBD3"/>
    <property type="match status" value="1"/>
</dbReference>
<keyword evidence="2" id="KW-0624">Polysaccharide degradation</keyword>
<organism evidence="5 6">
    <name type="scientific">Paenibacillus lutrae</name>
    <dbReference type="NCBI Taxonomy" id="2078573"/>
    <lineage>
        <taxon>Bacteria</taxon>
        <taxon>Bacillati</taxon>
        <taxon>Bacillota</taxon>
        <taxon>Bacilli</taxon>
        <taxon>Bacillales</taxon>
        <taxon>Paenibacillaceae</taxon>
        <taxon>Paenibacillus</taxon>
    </lineage>
</organism>
<dbReference type="PANTHER" id="PTHR33321">
    <property type="match status" value="1"/>
</dbReference>
<feature type="domain" description="F5/8 type C" evidence="4">
    <location>
        <begin position="230"/>
        <end position="336"/>
    </location>
</feature>
<dbReference type="CDD" id="cd12214">
    <property type="entry name" value="ChiA1_BD"/>
    <property type="match status" value="1"/>
</dbReference>
<name>A0A7X3FHL9_9BACL</name>
<dbReference type="Pfam" id="PF04450">
    <property type="entry name" value="BSP"/>
    <property type="match status" value="1"/>
</dbReference>
<proteinExistence type="predicted"/>
<dbReference type="InterPro" id="IPR007541">
    <property type="entry name" value="Uncharacterised_BSP"/>
</dbReference>
<dbReference type="SUPFAM" id="SSF49785">
    <property type="entry name" value="Galactose-binding domain-like"/>
    <property type="match status" value="2"/>
</dbReference>
<accession>A0A7X3FHL9</accession>
<dbReference type="InterPro" id="IPR036573">
    <property type="entry name" value="CBM_sf_5/12"/>
</dbReference>
<dbReference type="PANTHER" id="PTHR33321:SF12">
    <property type="entry name" value="PLANT BASIC SECRETORY PROTEIN (BSP) FAMILY PROTEIN"/>
    <property type="match status" value="1"/>
</dbReference>
<dbReference type="Gene3D" id="2.10.10.20">
    <property type="entry name" value="Carbohydrate-binding module superfamily 5/12"/>
    <property type="match status" value="1"/>
</dbReference>
<evidence type="ECO:0000259" key="4">
    <source>
        <dbReference type="PROSITE" id="PS50022"/>
    </source>
</evidence>
<dbReference type="InterPro" id="IPR008979">
    <property type="entry name" value="Galactose-bd-like_sf"/>
</dbReference>
<dbReference type="Proteomes" id="UP000490800">
    <property type="component" value="Unassembled WGS sequence"/>
</dbReference>
<evidence type="ECO:0000313" key="6">
    <source>
        <dbReference type="Proteomes" id="UP000490800"/>
    </source>
</evidence>
<comment type="caution">
    <text evidence="5">The sequence shown here is derived from an EMBL/GenBank/DDBJ whole genome shotgun (WGS) entry which is preliminary data.</text>
</comment>
<evidence type="ECO:0000256" key="2">
    <source>
        <dbReference type="ARBA" id="ARBA00023326"/>
    </source>
</evidence>
<dbReference type="GO" id="GO:0000272">
    <property type="term" value="P:polysaccharide catabolic process"/>
    <property type="evidence" value="ECO:0007669"/>
    <property type="project" value="UniProtKB-KW"/>
</dbReference>
<dbReference type="GO" id="GO:0005576">
    <property type="term" value="C:extracellular region"/>
    <property type="evidence" value="ECO:0007669"/>
    <property type="project" value="InterPro"/>
</dbReference>